<dbReference type="InterPro" id="IPR018502">
    <property type="entry name" value="Annexin_repeat"/>
</dbReference>
<evidence type="ECO:0008006" key="7">
    <source>
        <dbReference type="Google" id="ProtNLM"/>
    </source>
</evidence>
<dbReference type="GO" id="GO:0005886">
    <property type="term" value="C:plasma membrane"/>
    <property type="evidence" value="ECO:0007669"/>
    <property type="project" value="TreeGrafter"/>
</dbReference>
<dbReference type="SMART" id="SM00335">
    <property type="entry name" value="ANX"/>
    <property type="match status" value="2"/>
</dbReference>
<keyword evidence="3" id="KW-0106">Calcium</keyword>
<dbReference type="GO" id="GO:0005544">
    <property type="term" value="F:calcium-dependent phospholipid binding"/>
    <property type="evidence" value="ECO:0007669"/>
    <property type="project" value="UniProtKB-KW"/>
</dbReference>
<keyword evidence="2" id="KW-0677">Repeat</keyword>
<comment type="similarity">
    <text evidence="1">Belongs to the annexin family.</text>
</comment>
<dbReference type="GO" id="GO:0005634">
    <property type="term" value="C:nucleus"/>
    <property type="evidence" value="ECO:0007669"/>
    <property type="project" value="TreeGrafter"/>
</dbReference>
<dbReference type="GO" id="GO:0005509">
    <property type="term" value="F:calcium ion binding"/>
    <property type="evidence" value="ECO:0007669"/>
    <property type="project" value="InterPro"/>
</dbReference>
<protein>
    <recommendedName>
        <fullName evidence="7">Annexin</fullName>
    </recommendedName>
</protein>
<dbReference type="GO" id="GO:0006909">
    <property type="term" value="P:phagocytosis"/>
    <property type="evidence" value="ECO:0007669"/>
    <property type="project" value="TreeGrafter"/>
</dbReference>
<dbReference type="GO" id="GO:0001786">
    <property type="term" value="F:phosphatidylserine binding"/>
    <property type="evidence" value="ECO:0007669"/>
    <property type="project" value="TreeGrafter"/>
</dbReference>
<dbReference type="SUPFAM" id="SSF47874">
    <property type="entry name" value="Annexin"/>
    <property type="match status" value="1"/>
</dbReference>
<dbReference type="PANTHER" id="PTHR10502">
    <property type="entry name" value="ANNEXIN"/>
    <property type="match status" value="1"/>
</dbReference>
<dbReference type="FunFam" id="1.10.220.10:FF:000007">
    <property type="entry name" value="Annexin"/>
    <property type="match status" value="1"/>
</dbReference>
<dbReference type="GO" id="GO:0007165">
    <property type="term" value="P:signal transduction"/>
    <property type="evidence" value="ECO:0007669"/>
    <property type="project" value="TreeGrafter"/>
</dbReference>
<dbReference type="GeneTree" id="ENSGT00940000155221"/>
<keyword evidence="5" id="KW-0111">Calcium/phospholipid-binding</keyword>
<dbReference type="STRING" id="303518.ENSPNYP00000022531"/>
<dbReference type="InterPro" id="IPR001464">
    <property type="entry name" value="Annexin"/>
</dbReference>
<evidence type="ECO:0000256" key="4">
    <source>
        <dbReference type="ARBA" id="ARBA00023216"/>
    </source>
</evidence>
<dbReference type="PROSITE" id="PS51897">
    <property type="entry name" value="ANNEXIN_2"/>
    <property type="match status" value="2"/>
</dbReference>
<dbReference type="AlphaFoldDB" id="A0A3B4GME1"/>
<dbReference type="PRINTS" id="PR00196">
    <property type="entry name" value="ANNEXIN"/>
</dbReference>
<evidence type="ECO:0000256" key="5">
    <source>
        <dbReference type="ARBA" id="ARBA00023302"/>
    </source>
</evidence>
<accession>A0A3B4GME1</accession>
<proteinExistence type="inferred from homology"/>
<dbReference type="InterPro" id="IPR037104">
    <property type="entry name" value="Annexin_sf"/>
</dbReference>
<dbReference type="GO" id="GO:0012506">
    <property type="term" value="C:vesicle membrane"/>
    <property type="evidence" value="ECO:0007669"/>
    <property type="project" value="TreeGrafter"/>
</dbReference>
<sequence>MPFFDRLKDIFSRNSDDDTVKVSHIDKPIYYGTVTPYPNFNASDDTAILRRAIESKGVNEDAIIAVLVKRSNEQRQRIKEVYETENGKKLTDNLKAALTGNLEDICLALLMTPAQNDAYQLMKATKGLGTDEEVLTEILATRTNQEIQEIKKAFKQGVYKKELEEVIKSETSGNYTKILLELLSGGRDESTRVDNDLVSKDAKVKSHKQNLKLFYFMLSTNYVRIYFENSSLTVPICGIWPNIMCVNIM</sequence>
<dbReference type="GO" id="GO:0071385">
    <property type="term" value="P:cellular response to glucocorticoid stimulus"/>
    <property type="evidence" value="ECO:0007669"/>
    <property type="project" value="TreeGrafter"/>
</dbReference>
<evidence type="ECO:0000256" key="2">
    <source>
        <dbReference type="ARBA" id="ARBA00022737"/>
    </source>
</evidence>
<reference evidence="6" key="1">
    <citation type="submission" date="2023-09" db="UniProtKB">
        <authorList>
            <consortium name="Ensembl"/>
        </authorList>
    </citation>
    <scope>IDENTIFICATION</scope>
</reference>
<evidence type="ECO:0000256" key="3">
    <source>
        <dbReference type="ARBA" id="ARBA00022837"/>
    </source>
</evidence>
<dbReference type="GO" id="GO:0005737">
    <property type="term" value="C:cytoplasm"/>
    <property type="evidence" value="ECO:0007669"/>
    <property type="project" value="TreeGrafter"/>
</dbReference>
<organism evidence="6">
    <name type="scientific">Pundamilia nyererei</name>
    <dbReference type="NCBI Taxonomy" id="303518"/>
    <lineage>
        <taxon>Eukaryota</taxon>
        <taxon>Metazoa</taxon>
        <taxon>Chordata</taxon>
        <taxon>Craniata</taxon>
        <taxon>Vertebrata</taxon>
        <taxon>Euteleostomi</taxon>
        <taxon>Actinopterygii</taxon>
        <taxon>Neopterygii</taxon>
        <taxon>Teleostei</taxon>
        <taxon>Neoteleostei</taxon>
        <taxon>Acanthomorphata</taxon>
        <taxon>Ovalentaria</taxon>
        <taxon>Cichlomorphae</taxon>
        <taxon>Cichliformes</taxon>
        <taxon>Cichlidae</taxon>
        <taxon>African cichlids</taxon>
        <taxon>Pseudocrenilabrinae</taxon>
        <taxon>Haplochromini</taxon>
        <taxon>Pundamilia</taxon>
    </lineage>
</organism>
<keyword evidence="4" id="KW-0041">Annexin</keyword>
<dbReference type="Gene3D" id="1.10.220.10">
    <property type="entry name" value="Annexin"/>
    <property type="match status" value="2"/>
</dbReference>
<dbReference type="Ensembl" id="ENSPNYT00000023082.1">
    <property type="protein sequence ID" value="ENSPNYP00000022531.1"/>
    <property type="gene ID" value="ENSPNYG00000016982.1"/>
</dbReference>
<evidence type="ECO:0000256" key="1">
    <source>
        <dbReference type="ARBA" id="ARBA00007831"/>
    </source>
</evidence>
<dbReference type="PANTHER" id="PTHR10502:SF237">
    <property type="entry name" value="ANNEXIN"/>
    <property type="match status" value="1"/>
</dbReference>
<dbReference type="FunFam" id="1.10.220.10:FF:000003">
    <property type="entry name" value="Annexin"/>
    <property type="match status" value="1"/>
</dbReference>
<name>A0A3B4GME1_9CICH</name>
<dbReference type="Pfam" id="PF00191">
    <property type="entry name" value="Annexin"/>
    <property type="match status" value="2"/>
</dbReference>
<evidence type="ECO:0000313" key="6">
    <source>
        <dbReference type="Ensembl" id="ENSPNYP00000022531.1"/>
    </source>
</evidence>